<dbReference type="Proteomes" id="UP000002640">
    <property type="component" value="Unassembled WGS sequence"/>
</dbReference>
<feature type="non-terminal residue" evidence="2">
    <location>
        <position position="274"/>
    </location>
</feature>
<evidence type="ECO:0000313" key="2">
    <source>
        <dbReference type="EMBL" id="EGZ06392.1"/>
    </source>
</evidence>
<evidence type="ECO:0008006" key="4">
    <source>
        <dbReference type="Google" id="ProtNLM"/>
    </source>
</evidence>
<feature type="compositionally biased region" description="Basic residues" evidence="1">
    <location>
        <begin position="27"/>
        <end position="41"/>
    </location>
</feature>
<dbReference type="KEGG" id="psoj:PHYSODRAFT_531348"/>
<gene>
    <name evidence="2" type="ORF">PHYSODRAFT_531348</name>
</gene>
<dbReference type="EMBL" id="JH159164">
    <property type="protein sequence ID" value="EGZ06392.1"/>
    <property type="molecule type" value="Genomic_DNA"/>
</dbReference>
<evidence type="ECO:0000313" key="3">
    <source>
        <dbReference type="Proteomes" id="UP000002640"/>
    </source>
</evidence>
<evidence type="ECO:0000256" key="1">
    <source>
        <dbReference type="SAM" id="MobiDB-lite"/>
    </source>
</evidence>
<accession>G5ADZ0</accession>
<dbReference type="RefSeq" id="XP_009538289.1">
    <property type="nucleotide sequence ID" value="XM_009539994.1"/>
</dbReference>
<keyword evidence="3" id="KW-1185">Reference proteome</keyword>
<dbReference type="InParanoid" id="G5ADZ0"/>
<dbReference type="SMR" id="G5ADZ0"/>
<feature type="region of interest" description="Disordered" evidence="1">
    <location>
        <begin position="1"/>
        <end position="45"/>
    </location>
</feature>
<feature type="compositionally biased region" description="Low complexity" evidence="1">
    <location>
        <begin position="7"/>
        <end position="18"/>
    </location>
</feature>
<dbReference type="AlphaFoldDB" id="G5ADZ0"/>
<dbReference type="GeneID" id="20661600"/>
<organism evidence="2 3">
    <name type="scientific">Phytophthora sojae (strain P6497)</name>
    <name type="common">Soybean stem and root rot agent</name>
    <name type="synonym">Phytophthora megasperma f. sp. glycines</name>
    <dbReference type="NCBI Taxonomy" id="1094619"/>
    <lineage>
        <taxon>Eukaryota</taxon>
        <taxon>Sar</taxon>
        <taxon>Stramenopiles</taxon>
        <taxon>Oomycota</taxon>
        <taxon>Peronosporomycetes</taxon>
        <taxon>Peronosporales</taxon>
        <taxon>Peronosporaceae</taxon>
        <taxon>Phytophthora</taxon>
    </lineage>
</organism>
<name>G5ADZ0_PHYSP</name>
<protein>
    <recommendedName>
        <fullName evidence="4">Bzip transcription factor</fullName>
    </recommendedName>
</protein>
<proteinExistence type="predicted"/>
<dbReference type="OMA" id="RYSIFLK"/>
<sequence>MSAQPRAAASALTLLQQTPPASSTRGAPKKKTRGPKAKKPRGWGPFHSVLKERSVDFNLTLDVQGLQQQVQDLSTLRDILSTRTMLRRHSPEGSLFHVVKEYLRVFRSGWAVREAGRKRLLDEQDQRAFLHSVMDPDLDVGNGLRGPDVMADQIILYSTFIKFIRTTLQSYDIVVAEDSVIIKTQATLRFQVLRNTIEMIFPHVLGDECLVAQLVGQEVEPDIGITFSFNAEGKCCKYEFDVDFIGAFASIVKDPRKLDMLLGKALIADNCMFG</sequence>
<reference evidence="2 3" key="1">
    <citation type="journal article" date="2006" name="Science">
        <title>Phytophthora genome sequences uncover evolutionary origins and mechanisms of pathogenesis.</title>
        <authorList>
            <person name="Tyler B.M."/>
            <person name="Tripathy S."/>
            <person name="Zhang X."/>
            <person name="Dehal P."/>
            <person name="Jiang R.H."/>
            <person name="Aerts A."/>
            <person name="Arredondo F.D."/>
            <person name="Baxter L."/>
            <person name="Bensasson D."/>
            <person name="Beynon J.L."/>
            <person name="Chapman J."/>
            <person name="Damasceno C.M."/>
            <person name="Dorrance A.E."/>
            <person name="Dou D."/>
            <person name="Dickerman A.W."/>
            <person name="Dubchak I.L."/>
            <person name="Garbelotto M."/>
            <person name="Gijzen M."/>
            <person name="Gordon S.G."/>
            <person name="Govers F."/>
            <person name="Grunwald N.J."/>
            <person name="Huang W."/>
            <person name="Ivors K.L."/>
            <person name="Jones R.W."/>
            <person name="Kamoun S."/>
            <person name="Krampis K."/>
            <person name="Lamour K.H."/>
            <person name="Lee M.K."/>
            <person name="McDonald W.H."/>
            <person name="Medina M."/>
            <person name="Meijer H.J."/>
            <person name="Nordberg E.K."/>
            <person name="Maclean D.J."/>
            <person name="Ospina-Giraldo M.D."/>
            <person name="Morris P.F."/>
            <person name="Phuntumart V."/>
            <person name="Putnam N.H."/>
            <person name="Rash S."/>
            <person name="Rose J.K."/>
            <person name="Sakihama Y."/>
            <person name="Salamov A.A."/>
            <person name="Savidor A."/>
            <person name="Scheuring C.F."/>
            <person name="Smith B.M."/>
            <person name="Sobral B.W."/>
            <person name="Terry A."/>
            <person name="Torto-Alalibo T.A."/>
            <person name="Win J."/>
            <person name="Xu Z."/>
            <person name="Zhang H."/>
            <person name="Grigoriev I.V."/>
            <person name="Rokhsar D.S."/>
            <person name="Boore J.L."/>
        </authorList>
    </citation>
    <scope>NUCLEOTIDE SEQUENCE [LARGE SCALE GENOMIC DNA]</scope>
    <source>
        <strain evidence="2 3">P6497</strain>
    </source>
</reference>